<dbReference type="PRINTS" id="PR00252">
    <property type="entry name" value="NRIONCHANNEL"/>
</dbReference>
<evidence type="ECO:0000256" key="2">
    <source>
        <dbReference type="ARBA" id="ARBA00004236"/>
    </source>
</evidence>
<gene>
    <name evidence="14" type="ORF">HPB51_014984</name>
</gene>
<feature type="transmembrane region" description="Helical" evidence="11">
    <location>
        <begin position="416"/>
        <end position="433"/>
    </location>
</feature>
<name>A0A9J6DH17_RHIMP</name>
<dbReference type="GO" id="GO:0005254">
    <property type="term" value="F:chloride channel activity"/>
    <property type="evidence" value="ECO:0007669"/>
    <property type="project" value="UniProtKB-ARBA"/>
</dbReference>
<dbReference type="GO" id="GO:0004888">
    <property type="term" value="F:transmembrane signaling receptor activity"/>
    <property type="evidence" value="ECO:0007669"/>
    <property type="project" value="InterPro"/>
</dbReference>
<dbReference type="InterPro" id="IPR006201">
    <property type="entry name" value="Neur_channel"/>
</dbReference>
<keyword evidence="3 11" id="KW-0813">Transport</keyword>
<dbReference type="AlphaFoldDB" id="A0A9J6DH17"/>
<keyword evidence="10 11" id="KW-0407">Ion channel</keyword>
<dbReference type="CDD" id="cd19049">
    <property type="entry name" value="LGIC_TM_anion"/>
    <property type="match status" value="1"/>
</dbReference>
<proteinExistence type="inferred from homology"/>
<dbReference type="EMBL" id="JABSTU010000009">
    <property type="protein sequence ID" value="KAH8021315.1"/>
    <property type="molecule type" value="Genomic_DNA"/>
</dbReference>
<accession>A0A9J6DH17</accession>
<sequence>MRGYPGETASLDKTASDRAATALNAACTEIQFGGDENRRLRPGPWASDRQQVDTLVPFQTENILRRPRAQETETRTTREILPEGFFPVFKISLDNGFGNKNKCMTPRVKLSDLVSEDYDVMQPPLEGGQPVAVNVSVAVLNIRSVDEGRQFVEMDLFLHVIWSDWRLSGRVNNKIVVDPRWYPELWTPEVFFKNSADGRLDKVIFPYAYITLEPSGQFFLAARVSLKLACNMDLSRFPHDNQFCDMQLSSLVHPREQVMLYWKNFRLTKNLSLSQFTALYVGHGDCTKSFDVGTFSCLYGRIEMRRRAGYYLINKYAPSTIIVFMSFAAFWMPCEALPARVTLSVTSLLSLVTAQYQAHMPGVSYVVAMNVWMIISILFVFLGLVETALIVACTAKHKKGVGRWPQPVLIDWVSRILFPAVFLVHSLIFWGVYGRD</sequence>
<dbReference type="Gene3D" id="2.70.170.10">
    <property type="entry name" value="Neurotransmitter-gated ion-channel ligand-binding domain"/>
    <property type="match status" value="1"/>
</dbReference>
<keyword evidence="5 11" id="KW-0812">Transmembrane</keyword>
<keyword evidence="6" id="KW-0732">Signal</keyword>
<dbReference type="InterPro" id="IPR036734">
    <property type="entry name" value="Neur_chan_lig-bd_sf"/>
</dbReference>
<dbReference type="Pfam" id="PF02932">
    <property type="entry name" value="Neur_chan_memb"/>
    <property type="match status" value="1"/>
</dbReference>
<evidence type="ECO:0000256" key="7">
    <source>
        <dbReference type="ARBA" id="ARBA00022989"/>
    </source>
</evidence>
<dbReference type="InterPro" id="IPR006202">
    <property type="entry name" value="Neur_chan_lig-bd"/>
</dbReference>
<evidence type="ECO:0000313" key="14">
    <source>
        <dbReference type="EMBL" id="KAH8021315.1"/>
    </source>
</evidence>
<dbReference type="InterPro" id="IPR036719">
    <property type="entry name" value="Neuro-gated_channel_TM_sf"/>
</dbReference>
<feature type="transmembrane region" description="Helical" evidence="11">
    <location>
        <begin position="316"/>
        <end position="334"/>
    </location>
</feature>
<dbReference type="InterPro" id="IPR018000">
    <property type="entry name" value="Neurotransmitter_ion_chnl_CS"/>
</dbReference>
<feature type="transmembrane region" description="Helical" evidence="11">
    <location>
        <begin position="371"/>
        <end position="395"/>
    </location>
</feature>
<evidence type="ECO:0000313" key="15">
    <source>
        <dbReference type="Proteomes" id="UP000821866"/>
    </source>
</evidence>
<evidence type="ECO:0000259" key="13">
    <source>
        <dbReference type="Pfam" id="PF02932"/>
    </source>
</evidence>
<dbReference type="Pfam" id="PF02931">
    <property type="entry name" value="Neur_chan_LBD"/>
    <property type="match status" value="1"/>
</dbReference>
<reference evidence="14" key="2">
    <citation type="submission" date="2021-09" db="EMBL/GenBank/DDBJ databases">
        <authorList>
            <person name="Jia N."/>
            <person name="Wang J."/>
            <person name="Shi W."/>
            <person name="Du L."/>
            <person name="Sun Y."/>
            <person name="Zhan W."/>
            <person name="Jiang J."/>
            <person name="Wang Q."/>
            <person name="Zhang B."/>
            <person name="Ji P."/>
            <person name="Sakyi L.B."/>
            <person name="Cui X."/>
            <person name="Yuan T."/>
            <person name="Jiang B."/>
            <person name="Yang W."/>
            <person name="Lam T.T.-Y."/>
            <person name="Chang Q."/>
            <person name="Ding S."/>
            <person name="Wang X."/>
            <person name="Zhu J."/>
            <person name="Ruan X."/>
            <person name="Zhao L."/>
            <person name="Wei J."/>
            <person name="Que T."/>
            <person name="Du C."/>
            <person name="Cheng J."/>
            <person name="Dai P."/>
            <person name="Han X."/>
            <person name="Huang E."/>
            <person name="Gao Y."/>
            <person name="Liu J."/>
            <person name="Shao H."/>
            <person name="Ye R."/>
            <person name="Li L."/>
            <person name="Wei W."/>
            <person name="Wang X."/>
            <person name="Wang C."/>
            <person name="Huo Q."/>
            <person name="Li W."/>
            <person name="Guo W."/>
            <person name="Chen H."/>
            <person name="Chen S."/>
            <person name="Zhou L."/>
            <person name="Zhou L."/>
            <person name="Ni X."/>
            <person name="Tian J."/>
            <person name="Zhou Y."/>
            <person name="Sheng Y."/>
            <person name="Liu T."/>
            <person name="Pan Y."/>
            <person name="Xia L."/>
            <person name="Li J."/>
            <person name="Zhao F."/>
            <person name="Cao W."/>
        </authorList>
    </citation>
    <scope>NUCLEOTIDE SEQUENCE</scope>
    <source>
        <strain evidence="14">Rmic-2018</strain>
        <tissue evidence="14">Larvae</tissue>
    </source>
</reference>
<keyword evidence="9 11" id="KW-0472">Membrane</keyword>
<dbReference type="PRINTS" id="PR00253">
    <property type="entry name" value="GABAARECEPTR"/>
</dbReference>
<organism evidence="14 15">
    <name type="scientific">Rhipicephalus microplus</name>
    <name type="common">Cattle tick</name>
    <name type="synonym">Boophilus microplus</name>
    <dbReference type="NCBI Taxonomy" id="6941"/>
    <lineage>
        <taxon>Eukaryota</taxon>
        <taxon>Metazoa</taxon>
        <taxon>Ecdysozoa</taxon>
        <taxon>Arthropoda</taxon>
        <taxon>Chelicerata</taxon>
        <taxon>Arachnida</taxon>
        <taxon>Acari</taxon>
        <taxon>Parasitiformes</taxon>
        <taxon>Ixodida</taxon>
        <taxon>Ixodoidea</taxon>
        <taxon>Ixodidae</taxon>
        <taxon>Rhipicephalinae</taxon>
        <taxon>Rhipicephalus</taxon>
        <taxon>Boophilus</taxon>
    </lineage>
</organism>
<keyword evidence="8 11" id="KW-0406">Ion transport</keyword>
<dbReference type="PANTHER" id="PTHR18945">
    <property type="entry name" value="NEUROTRANSMITTER GATED ION CHANNEL"/>
    <property type="match status" value="1"/>
</dbReference>
<dbReference type="SUPFAM" id="SSF63712">
    <property type="entry name" value="Nicotinic receptor ligand binding domain-like"/>
    <property type="match status" value="1"/>
</dbReference>
<dbReference type="Proteomes" id="UP000821866">
    <property type="component" value="Chromosome 7"/>
</dbReference>
<comment type="similarity">
    <text evidence="11">Belongs to the ligand-gated ion channel (TC 1.A.9) family.</text>
</comment>
<evidence type="ECO:0000256" key="1">
    <source>
        <dbReference type="ARBA" id="ARBA00004141"/>
    </source>
</evidence>
<protein>
    <submittedName>
        <fullName evidence="14">Uncharacterized protein</fullName>
    </submittedName>
</protein>
<comment type="caution">
    <text evidence="11">Lacks conserved residue(s) required for the propagation of feature annotation.</text>
</comment>
<dbReference type="GO" id="GO:0099095">
    <property type="term" value="F:ligand-gated monoatomic anion channel activity"/>
    <property type="evidence" value="ECO:0007669"/>
    <property type="project" value="UniProtKB-ARBA"/>
</dbReference>
<evidence type="ECO:0000256" key="10">
    <source>
        <dbReference type="ARBA" id="ARBA00023303"/>
    </source>
</evidence>
<feature type="domain" description="Neurotransmitter-gated ion-channel ligand-binding" evidence="12">
    <location>
        <begin position="111"/>
        <end position="277"/>
    </location>
</feature>
<evidence type="ECO:0000256" key="6">
    <source>
        <dbReference type="ARBA" id="ARBA00022729"/>
    </source>
</evidence>
<feature type="domain" description="Neurotransmitter-gated ion-channel transmembrane" evidence="13">
    <location>
        <begin position="316"/>
        <end position="418"/>
    </location>
</feature>
<dbReference type="SUPFAM" id="SSF90112">
    <property type="entry name" value="Neurotransmitter-gated ion-channel transmembrane pore"/>
    <property type="match status" value="1"/>
</dbReference>
<dbReference type="VEuPathDB" id="VectorBase:LOC119174218"/>
<evidence type="ECO:0000256" key="9">
    <source>
        <dbReference type="ARBA" id="ARBA00023136"/>
    </source>
</evidence>
<dbReference type="InterPro" id="IPR038050">
    <property type="entry name" value="Neuro_actylchol_rec"/>
</dbReference>
<dbReference type="CDD" id="cd18987">
    <property type="entry name" value="LGIC_ECD_anion"/>
    <property type="match status" value="1"/>
</dbReference>
<keyword evidence="7 11" id="KW-1133">Transmembrane helix</keyword>
<evidence type="ECO:0000256" key="3">
    <source>
        <dbReference type="ARBA" id="ARBA00022448"/>
    </source>
</evidence>
<dbReference type="InterPro" id="IPR006029">
    <property type="entry name" value="Neurotrans-gated_channel_TM"/>
</dbReference>
<evidence type="ECO:0000256" key="5">
    <source>
        <dbReference type="ARBA" id="ARBA00022692"/>
    </source>
</evidence>
<dbReference type="PROSITE" id="PS00236">
    <property type="entry name" value="NEUROTR_ION_CHANNEL"/>
    <property type="match status" value="1"/>
</dbReference>
<dbReference type="GO" id="GO:0005230">
    <property type="term" value="F:extracellular ligand-gated monoatomic ion channel activity"/>
    <property type="evidence" value="ECO:0007669"/>
    <property type="project" value="InterPro"/>
</dbReference>
<reference evidence="14" key="1">
    <citation type="journal article" date="2020" name="Cell">
        <title>Large-Scale Comparative Analyses of Tick Genomes Elucidate Their Genetic Diversity and Vector Capacities.</title>
        <authorList>
            <consortium name="Tick Genome and Microbiome Consortium (TIGMIC)"/>
            <person name="Jia N."/>
            <person name="Wang J."/>
            <person name="Shi W."/>
            <person name="Du L."/>
            <person name="Sun Y."/>
            <person name="Zhan W."/>
            <person name="Jiang J.F."/>
            <person name="Wang Q."/>
            <person name="Zhang B."/>
            <person name="Ji P."/>
            <person name="Bell-Sakyi L."/>
            <person name="Cui X.M."/>
            <person name="Yuan T.T."/>
            <person name="Jiang B.G."/>
            <person name="Yang W.F."/>
            <person name="Lam T.T."/>
            <person name="Chang Q.C."/>
            <person name="Ding S.J."/>
            <person name="Wang X.J."/>
            <person name="Zhu J.G."/>
            <person name="Ruan X.D."/>
            <person name="Zhao L."/>
            <person name="Wei J.T."/>
            <person name="Ye R.Z."/>
            <person name="Que T.C."/>
            <person name="Du C.H."/>
            <person name="Zhou Y.H."/>
            <person name="Cheng J.X."/>
            <person name="Dai P.F."/>
            <person name="Guo W.B."/>
            <person name="Han X.H."/>
            <person name="Huang E.J."/>
            <person name="Li L.F."/>
            <person name="Wei W."/>
            <person name="Gao Y.C."/>
            <person name="Liu J.Z."/>
            <person name="Shao H.Z."/>
            <person name="Wang X."/>
            <person name="Wang C.C."/>
            <person name="Yang T.C."/>
            <person name="Huo Q.B."/>
            <person name="Li W."/>
            <person name="Chen H.Y."/>
            <person name="Chen S.E."/>
            <person name="Zhou L.G."/>
            <person name="Ni X.B."/>
            <person name="Tian J.H."/>
            <person name="Sheng Y."/>
            <person name="Liu T."/>
            <person name="Pan Y.S."/>
            <person name="Xia L.Y."/>
            <person name="Li J."/>
            <person name="Zhao F."/>
            <person name="Cao W.C."/>
        </authorList>
    </citation>
    <scope>NUCLEOTIDE SEQUENCE</scope>
    <source>
        <strain evidence="14">Rmic-2018</strain>
    </source>
</reference>
<dbReference type="GO" id="GO:0005886">
    <property type="term" value="C:plasma membrane"/>
    <property type="evidence" value="ECO:0007669"/>
    <property type="project" value="UniProtKB-SubCell"/>
</dbReference>
<comment type="subcellular location">
    <subcellularLocation>
        <location evidence="2">Cell membrane</location>
    </subcellularLocation>
    <subcellularLocation>
        <location evidence="1">Membrane</location>
        <topology evidence="1">Multi-pass membrane protein</topology>
    </subcellularLocation>
</comment>
<dbReference type="Gene3D" id="1.20.58.390">
    <property type="entry name" value="Neurotransmitter-gated ion-channel transmembrane domain"/>
    <property type="match status" value="1"/>
</dbReference>
<keyword evidence="15" id="KW-1185">Reference proteome</keyword>
<evidence type="ECO:0000259" key="12">
    <source>
        <dbReference type="Pfam" id="PF02931"/>
    </source>
</evidence>
<keyword evidence="4" id="KW-1003">Cell membrane</keyword>
<evidence type="ECO:0000256" key="4">
    <source>
        <dbReference type="ARBA" id="ARBA00022475"/>
    </source>
</evidence>
<comment type="caution">
    <text evidence="14">The sequence shown here is derived from an EMBL/GenBank/DDBJ whole genome shotgun (WGS) entry which is preliminary data.</text>
</comment>
<dbReference type="InterPro" id="IPR006028">
    <property type="entry name" value="GABAA/Glycine_rcpt"/>
</dbReference>
<evidence type="ECO:0000256" key="8">
    <source>
        <dbReference type="ARBA" id="ARBA00023065"/>
    </source>
</evidence>
<evidence type="ECO:0000256" key="11">
    <source>
        <dbReference type="RuleBase" id="RU000687"/>
    </source>
</evidence>